<accession>A0A1M6QVY2</accession>
<dbReference type="AlphaFoldDB" id="A0A1M6QVY2"/>
<evidence type="ECO:0000313" key="1">
    <source>
        <dbReference type="EMBL" id="SHK24356.1"/>
    </source>
</evidence>
<feature type="non-terminal residue" evidence="1">
    <location>
        <position position="1"/>
    </location>
</feature>
<proteinExistence type="predicted"/>
<name>A0A1M6QVY2_9FLAO</name>
<sequence>KLRIPQEENARMAYDPISHQLIDKATAIIAISDKNDNVVYFENKANYKAFFNKK</sequence>
<gene>
    <name evidence="1" type="ORF">SAMN05444371_1542</name>
</gene>
<protein>
    <submittedName>
        <fullName evidence="1">Uncharacterized protein</fullName>
    </submittedName>
</protein>
<dbReference type="Proteomes" id="UP000184498">
    <property type="component" value="Unassembled WGS sequence"/>
</dbReference>
<dbReference type="STRING" id="216903.SAMN05444371_1542"/>
<dbReference type="EMBL" id="FRAM01000002">
    <property type="protein sequence ID" value="SHK24356.1"/>
    <property type="molecule type" value="Genomic_DNA"/>
</dbReference>
<evidence type="ECO:0000313" key="2">
    <source>
        <dbReference type="Proteomes" id="UP000184498"/>
    </source>
</evidence>
<reference evidence="2" key="1">
    <citation type="submission" date="2016-11" db="EMBL/GenBank/DDBJ databases">
        <authorList>
            <person name="Varghese N."/>
            <person name="Submissions S."/>
        </authorList>
    </citation>
    <scope>NUCLEOTIDE SEQUENCE [LARGE SCALE GENOMIC DNA]</scope>
    <source>
        <strain evidence="2">DSM 18016</strain>
    </source>
</reference>
<keyword evidence="2" id="KW-1185">Reference proteome</keyword>
<organism evidence="1 2">
    <name type="scientific">Epilithonimonas mollis</name>
    <dbReference type="NCBI Taxonomy" id="216903"/>
    <lineage>
        <taxon>Bacteria</taxon>
        <taxon>Pseudomonadati</taxon>
        <taxon>Bacteroidota</taxon>
        <taxon>Flavobacteriia</taxon>
        <taxon>Flavobacteriales</taxon>
        <taxon>Weeksellaceae</taxon>
        <taxon>Chryseobacterium group</taxon>
        <taxon>Epilithonimonas</taxon>
    </lineage>
</organism>